<reference evidence="12" key="2">
    <citation type="submission" date="2020-05" db="UniProtKB">
        <authorList>
            <consortium name="EnsemblMetazoa"/>
        </authorList>
    </citation>
    <scope>IDENTIFICATION</scope>
    <source>
        <strain evidence="12">LVP_AGWG</strain>
    </source>
</reference>
<evidence type="ECO:0000256" key="11">
    <source>
        <dbReference type="RuleBase" id="RU000488"/>
    </source>
</evidence>
<evidence type="ECO:0000256" key="4">
    <source>
        <dbReference type="ARBA" id="ARBA00022692"/>
    </source>
</evidence>
<evidence type="ECO:0000256" key="10">
    <source>
        <dbReference type="PROSITE-ProRule" id="PRU00282"/>
    </source>
</evidence>
<dbReference type="GO" id="GO:0005743">
    <property type="term" value="C:mitochondrial inner membrane"/>
    <property type="evidence" value="ECO:0007669"/>
    <property type="project" value="UniProtKB-SubCell"/>
</dbReference>
<evidence type="ECO:0000256" key="1">
    <source>
        <dbReference type="ARBA" id="ARBA00004448"/>
    </source>
</evidence>
<proteinExistence type="inferred from homology"/>
<sequence length="309" mass="34094">MYATDFLLGGVASMGATLFTNPLEVVKTRMQLQGELAAKGTYAKPYKSILDAFVTIAKNDGYWALQKGLTPSLCFQFGINSARLGIYNTAFENGYTRTKDGKQSIWKNAFWGGIGGFIGSALASPFFMLRTHLQSQAVTQIAVGYQHQHTGMMSALKEIFQKHGIRGLYRGVAVTMPRAMLGSGGQLAGYGYTKDILLRHPLHAQQSDRLVSFLSGIAGGTVMAITMTPPDVVATRLYNQGVDAKGKGIYYNGVVDCFLKILKTEGVAGLYKGFWPHYMRIGPHSMLVLVFFDELKAIRKKYFRNREKL</sequence>
<dbReference type="Gene3D" id="1.50.40.10">
    <property type="entry name" value="Mitochondrial carrier domain"/>
    <property type="match status" value="1"/>
</dbReference>
<gene>
    <name evidence="12" type="primary">5567701</name>
</gene>
<dbReference type="AlphaFoldDB" id="A0A6I8TCD9"/>
<evidence type="ECO:0000256" key="2">
    <source>
        <dbReference type="ARBA" id="ARBA00006375"/>
    </source>
</evidence>
<dbReference type="InterPro" id="IPR051508">
    <property type="entry name" value="Mito_Carrier_Antiporter"/>
</dbReference>
<dbReference type="Proteomes" id="UP000008820">
    <property type="component" value="Chromosome 2"/>
</dbReference>
<dbReference type="SUPFAM" id="SSF103506">
    <property type="entry name" value="Mitochondrial carrier"/>
    <property type="match status" value="1"/>
</dbReference>
<evidence type="ECO:0000256" key="3">
    <source>
        <dbReference type="ARBA" id="ARBA00022448"/>
    </source>
</evidence>
<comment type="subcellular location">
    <subcellularLocation>
        <location evidence="1">Mitochondrion inner membrane</location>
        <topology evidence="1">Multi-pass membrane protein</topology>
    </subcellularLocation>
</comment>
<feature type="repeat" description="Solcar" evidence="10">
    <location>
        <begin position="103"/>
        <end position="196"/>
    </location>
</feature>
<dbReference type="InterPro" id="IPR018108">
    <property type="entry name" value="MCP_transmembrane"/>
</dbReference>
<dbReference type="FunCoup" id="A0A6I8TCD9">
    <property type="interactions" value="53"/>
</dbReference>
<dbReference type="EnsemblMetazoa" id="AAEL006262-RD">
    <property type="protein sequence ID" value="AAEL006262-PD"/>
    <property type="gene ID" value="AAEL006262"/>
</dbReference>
<evidence type="ECO:0000256" key="5">
    <source>
        <dbReference type="ARBA" id="ARBA00022737"/>
    </source>
</evidence>
<keyword evidence="7" id="KW-1133">Transmembrane helix</keyword>
<dbReference type="PANTHER" id="PTHR45928">
    <property type="entry name" value="RE38146P"/>
    <property type="match status" value="1"/>
</dbReference>
<keyword evidence="9 10" id="KW-0472">Membrane</keyword>
<keyword evidence="13" id="KW-1185">Reference proteome</keyword>
<keyword evidence="6" id="KW-0999">Mitochondrion inner membrane</keyword>
<evidence type="ECO:0000256" key="9">
    <source>
        <dbReference type="ARBA" id="ARBA00023136"/>
    </source>
</evidence>
<evidence type="ECO:0000256" key="8">
    <source>
        <dbReference type="ARBA" id="ARBA00023128"/>
    </source>
</evidence>
<feature type="repeat" description="Solcar" evidence="10">
    <location>
        <begin position="207"/>
        <end position="298"/>
    </location>
</feature>
<keyword evidence="3 11" id="KW-0813">Transport</keyword>
<evidence type="ECO:0000256" key="6">
    <source>
        <dbReference type="ARBA" id="ARBA00022792"/>
    </source>
</evidence>
<accession>A0A6I8TCD9</accession>
<dbReference type="PANTHER" id="PTHR45928:SF1">
    <property type="entry name" value="RE38146P"/>
    <property type="match status" value="1"/>
</dbReference>
<protein>
    <submittedName>
        <fullName evidence="12">Uncharacterized protein</fullName>
    </submittedName>
</protein>
<organism evidence="12 13">
    <name type="scientific">Aedes aegypti</name>
    <name type="common">Yellowfever mosquito</name>
    <name type="synonym">Culex aegypti</name>
    <dbReference type="NCBI Taxonomy" id="7159"/>
    <lineage>
        <taxon>Eukaryota</taxon>
        <taxon>Metazoa</taxon>
        <taxon>Ecdysozoa</taxon>
        <taxon>Arthropoda</taxon>
        <taxon>Hexapoda</taxon>
        <taxon>Insecta</taxon>
        <taxon>Pterygota</taxon>
        <taxon>Neoptera</taxon>
        <taxon>Endopterygota</taxon>
        <taxon>Diptera</taxon>
        <taxon>Nematocera</taxon>
        <taxon>Culicoidea</taxon>
        <taxon>Culicidae</taxon>
        <taxon>Culicinae</taxon>
        <taxon>Aedini</taxon>
        <taxon>Aedes</taxon>
        <taxon>Stegomyia</taxon>
    </lineage>
</organism>
<dbReference type="PROSITE" id="PS50920">
    <property type="entry name" value="SOLCAR"/>
    <property type="match status" value="3"/>
</dbReference>
<name>A0A6I8TCD9_AEDAE</name>
<keyword evidence="8" id="KW-0496">Mitochondrion</keyword>
<evidence type="ECO:0000313" key="13">
    <source>
        <dbReference type="Proteomes" id="UP000008820"/>
    </source>
</evidence>
<reference evidence="12 13" key="1">
    <citation type="submission" date="2017-06" db="EMBL/GenBank/DDBJ databases">
        <title>Aedes aegypti genome working group (AGWG) sequencing and assembly.</title>
        <authorList>
            <consortium name="Aedes aegypti Genome Working Group (AGWG)"/>
            <person name="Matthews B.J."/>
        </authorList>
    </citation>
    <scope>NUCLEOTIDE SEQUENCE [LARGE SCALE GENOMIC DNA]</scope>
    <source>
        <strain evidence="12 13">LVP_AGWG</strain>
    </source>
</reference>
<evidence type="ECO:0000313" key="12">
    <source>
        <dbReference type="EnsemblMetazoa" id="AAEL006262-PD"/>
    </source>
</evidence>
<dbReference type="Pfam" id="PF00153">
    <property type="entry name" value="Mito_carr"/>
    <property type="match status" value="3"/>
</dbReference>
<keyword evidence="5" id="KW-0677">Repeat</keyword>
<evidence type="ECO:0000256" key="7">
    <source>
        <dbReference type="ARBA" id="ARBA00022989"/>
    </source>
</evidence>
<keyword evidence="4 10" id="KW-0812">Transmembrane</keyword>
<dbReference type="InParanoid" id="A0A6I8TCD9"/>
<comment type="similarity">
    <text evidence="2 11">Belongs to the mitochondrial carrier (TC 2.A.29) family.</text>
</comment>
<dbReference type="InterPro" id="IPR023395">
    <property type="entry name" value="MCP_dom_sf"/>
</dbReference>
<feature type="repeat" description="Solcar" evidence="10">
    <location>
        <begin position="4"/>
        <end position="93"/>
    </location>
</feature>
<dbReference type="OrthoDB" id="6703404at2759"/>